<evidence type="ECO:0000313" key="2">
    <source>
        <dbReference type="Proteomes" id="UP000008068"/>
    </source>
</evidence>
<name>G0N2Y7_CAEBE</name>
<accession>G0N2Y7</accession>
<gene>
    <name evidence="1" type="ORF">CAEBREN_02527</name>
</gene>
<evidence type="ECO:0000313" key="1">
    <source>
        <dbReference type="EMBL" id="EGT51157.1"/>
    </source>
</evidence>
<sequence>MKRPKTSQYSFSGSCIADGNNMELTYRKKKKGEVPRQKMKYTKFTTPEVTINSTYQKFI</sequence>
<keyword evidence="2" id="KW-1185">Reference proteome</keyword>
<reference evidence="2" key="1">
    <citation type="submission" date="2011-07" db="EMBL/GenBank/DDBJ databases">
        <authorList>
            <consortium name="Caenorhabditis brenneri Sequencing and Analysis Consortium"/>
            <person name="Wilson R.K."/>
        </authorList>
    </citation>
    <scope>NUCLEOTIDE SEQUENCE [LARGE SCALE GENOMIC DNA]</scope>
    <source>
        <strain evidence="2">PB2801</strain>
    </source>
</reference>
<dbReference type="InParanoid" id="G0N2Y7"/>
<dbReference type="AlphaFoldDB" id="G0N2Y7"/>
<dbReference type="Proteomes" id="UP000008068">
    <property type="component" value="Unassembled WGS sequence"/>
</dbReference>
<dbReference type="HOGENOM" id="CLU_2962952_0_0_1"/>
<protein>
    <submittedName>
        <fullName evidence="1">Uncharacterized protein</fullName>
    </submittedName>
</protein>
<proteinExistence type="predicted"/>
<organism evidence="2">
    <name type="scientific">Caenorhabditis brenneri</name>
    <name type="common">Nematode worm</name>
    <dbReference type="NCBI Taxonomy" id="135651"/>
    <lineage>
        <taxon>Eukaryota</taxon>
        <taxon>Metazoa</taxon>
        <taxon>Ecdysozoa</taxon>
        <taxon>Nematoda</taxon>
        <taxon>Chromadorea</taxon>
        <taxon>Rhabditida</taxon>
        <taxon>Rhabditina</taxon>
        <taxon>Rhabditomorpha</taxon>
        <taxon>Rhabditoidea</taxon>
        <taxon>Rhabditidae</taxon>
        <taxon>Peloderinae</taxon>
        <taxon>Caenorhabditis</taxon>
    </lineage>
</organism>
<dbReference type="EMBL" id="GL379832">
    <property type="protein sequence ID" value="EGT51157.1"/>
    <property type="molecule type" value="Genomic_DNA"/>
</dbReference>